<evidence type="ECO:0000256" key="1">
    <source>
        <dbReference type="ARBA" id="ARBA00009493"/>
    </source>
</evidence>
<protein>
    <recommendedName>
        <fullName evidence="2 8">DNA-directed RNA polymerase</fullName>
        <ecNumber evidence="2 8">2.7.7.6</ecNumber>
    </recommendedName>
</protein>
<dbReference type="PROSITE" id="PS00900">
    <property type="entry name" value="RNA_POL_PHAGE_1"/>
    <property type="match status" value="1"/>
</dbReference>
<keyword evidence="4 8" id="KW-0808">Transferase</keyword>
<sequence length="810" mass="94483">MEEKEKFKSLFYLIFMDMDVEFLQNIMYGRLLNIISNFHTINKNTNQVHVTTNFGKEMIKKYLYNCYRNQYKKDNNLTFLSWKQNNGEIINFIKESQLDFQLGNVLINLMFQLCLVDVFVKKNFYNEKVSILIPGSKIENLIPNSESSRPILILPKNLPMIVKPKLYQWDISEYKQVGGYLLNGEEYINEIILDNWELSSSPSFLPKNDICDMINNMNSVAFKINETVLDFIVTNNHKYNFFSEQNYIHPLSLETKLTFAQEKELESFYSRRYLEQNILGLATLFKEVPSFYLPVRLDYRGRLYCMVDYLNYQGIELAKCLLEFSIGEKIYLTHEHAIKYLKIFGANCFGNKIEKKSFKDRIAWIDENLQDIINFENGVLLNKAENKLIFLSFCFEFKKYIQAINNKDTFFISHLPIQLDASCNGFQHLTLLIDDLALSKELNLSESYCTDVPKDFYSFVGLKIKDYFYSQLENNKGLSTEDKLSYQKLANLNLHRTLIKKAVMTIPYNASVQSIVNYIKEGFEKKINPENELSSSLRSGVLSEENKAEAEAEAEKMIPKNNYYIYILKKDPSIVFLESDFQNLRKALNIVLFVNYPKLTLLLDYLKKIAIISNSLSIPIPWILASGLVVKQQFYAKKNLKVKPFYYTNNLLNLSVTIKNKFNEQKQKIALMPNLVHSLDAASLCVVMTKYFKEIDNKNLYSIHDCFAVPCNKVNLITELLKVAYCIIYTKKKYLIEFNNNFIDSIKIHYGENNVYINKEKEKLIVITESPQGSLYEERVKISFKFPSIDSIIDSKISNIDVSKSCYLAH</sequence>
<dbReference type="EMBL" id="MW874122">
    <property type="protein sequence ID" value="QWO71374.1"/>
    <property type="molecule type" value="Genomic_DNA"/>
</dbReference>
<keyword evidence="6 8" id="KW-0804">Transcription</keyword>
<dbReference type="InterPro" id="IPR046950">
    <property type="entry name" value="DNA-dir_Rpol_C_phage-type"/>
</dbReference>
<geneLocation type="mitochondrion" evidence="10"/>
<dbReference type="Pfam" id="PF00940">
    <property type="entry name" value="RNA_pol"/>
    <property type="match status" value="1"/>
</dbReference>
<evidence type="ECO:0000259" key="9">
    <source>
        <dbReference type="Pfam" id="PF00940"/>
    </source>
</evidence>
<evidence type="ECO:0000256" key="4">
    <source>
        <dbReference type="ARBA" id="ARBA00022679"/>
    </source>
</evidence>
<accession>A0A8F1ACX4</accession>
<evidence type="ECO:0000256" key="7">
    <source>
        <dbReference type="ARBA" id="ARBA00048552"/>
    </source>
</evidence>
<dbReference type="Gene3D" id="1.10.150.20">
    <property type="entry name" value="5' to 3' exonuclease, C-terminal subdomain"/>
    <property type="match status" value="1"/>
</dbReference>
<dbReference type="SUPFAM" id="SSF56672">
    <property type="entry name" value="DNA/RNA polymerases"/>
    <property type="match status" value="1"/>
</dbReference>
<dbReference type="Gene3D" id="1.10.287.280">
    <property type="match status" value="1"/>
</dbReference>
<evidence type="ECO:0000256" key="6">
    <source>
        <dbReference type="ARBA" id="ARBA00023163"/>
    </source>
</evidence>
<comment type="catalytic activity">
    <reaction evidence="7 8">
        <text>RNA(n) + a ribonucleoside 5'-triphosphate = RNA(n+1) + diphosphate</text>
        <dbReference type="Rhea" id="RHEA:21248"/>
        <dbReference type="Rhea" id="RHEA-COMP:14527"/>
        <dbReference type="Rhea" id="RHEA-COMP:17342"/>
        <dbReference type="ChEBI" id="CHEBI:33019"/>
        <dbReference type="ChEBI" id="CHEBI:61557"/>
        <dbReference type="ChEBI" id="CHEBI:140395"/>
        <dbReference type="EC" id="2.7.7.6"/>
    </reaction>
</comment>
<dbReference type="PANTHER" id="PTHR10102">
    <property type="entry name" value="DNA-DIRECTED RNA POLYMERASE, MITOCHONDRIAL"/>
    <property type="match status" value="1"/>
</dbReference>
<dbReference type="InterPro" id="IPR043502">
    <property type="entry name" value="DNA/RNA_pol_sf"/>
</dbReference>
<name>A0A8F1ACX4_9AGAR</name>
<evidence type="ECO:0000256" key="8">
    <source>
        <dbReference type="RuleBase" id="RU003805"/>
    </source>
</evidence>
<keyword evidence="3 8" id="KW-0240">DNA-directed RNA polymerase</keyword>
<keyword evidence="10" id="KW-0614">Plasmid</keyword>
<dbReference type="AlphaFoldDB" id="A0A8F1ACX4"/>
<reference evidence="10" key="1">
    <citation type="submission" date="2021-04" db="EMBL/GenBank/DDBJ databases">
        <title>Transfer of mitochondrial tRNA genes to linear plasmids in fungi facilitates loss of such genes from mitochondrial DNA.</title>
        <authorList>
            <person name="Nieuwenhuis M."/>
            <person name="Groeneveld J."/>
            <person name="Aanen D.K."/>
        </authorList>
    </citation>
    <scope>NUCLEOTIDE SEQUENCE</scope>
    <source>
        <plasmid evidence="10">pDKA64_4</plasmid>
    </source>
</reference>
<dbReference type="PROSITE" id="PS00489">
    <property type="entry name" value="RNA_POL_PHAGE_2"/>
    <property type="match status" value="1"/>
</dbReference>
<dbReference type="GO" id="GO:0006390">
    <property type="term" value="P:mitochondrial transcription"/>
    <property type="evidence" value="ECO:0007669"/>
    <property type="project" value="TreeGrafter"/>
</dbReference>
<comment type="function">
    <text evidence="8">DNA-dependent RNA polymerase catalyzes the transcription of DNA into RNA using the four ribonucleoside triphosphates as substrates.</text>
</comment>
<dbReference type="GO" id="GO:0001018">
    <property type="term" value="F:mitochondrial promoter sequence-specific DNA binding"/>
    <property type="evidence" value="ECO:0007669"/>
    <property type="project" value="TreeGrafter"/>
</dbReference>
<comment type="similarity">
    <text evidence="1 8">Belongs to the phage and mitochondrial RNA polymerase family.</text>
</comment>
<evidence type="ECO:0000313" key="10">
    <source>
        <dbReference type="EMBL" id="QWO71374.1"/>
    </source>
</evidence>
<gene>
    <name evidence="10" type="primary">rpo</name>
</gene>
<geneLocation type="plasmid" evidence="10">
    <name>pDKA64_4</name>
</geneLocation>
<dbReference type="EC" id="2.7.7.6" evidence="2 8"/>
<keyword evidence="10" id="KW-0496">Mitochondrion</keyword>
<dbReference type="PANTHER" id="PTHR10102:SF0">
    <property type="entry name" value="DNA-DIRECTED RNA POLYMERASE, MITOCHONDRIAL"/>
    <property type="match status" value="1"/>
</dbReference>
<organism evidence="10">
    <name type="scientific">Termitomyces sp. DKA64</name>
    <dbReference type="NCBI Taxonomy" id="2811476"/>
    <lineage>
        <taxon>Eukaryota</taxon>
        <taxon>Fungi</taxon>
        <taxon>Dikarya</taxon>
        <taxon>Basidiomycota</taxon>
        <taxon>Agaricomycotina</taxon>
        <taxon>Agaricomycetes</taxon>
        <taxon>Agaricomycetidae</taxon>
        <taxon>Agaricales</taxon>
        <taxon>Tricholomatineae</taxon>
        <taxon>Lyophyllaceae</taxon>
        <taxon>Termitomyces</taxon>
    </lineage>
</organism>
<feature type="domain" description="DNA-directed RNA polymerase C-terminal" evidence="9">
    <location>
        <begin position="335"/>
        <end position="764"/>
    </location>
</feature>
<dbReference type="GO" id="GO:0003899">
    <property type="term" value="F:DNA-directed RNA polymerase activity"/>
    <property type="evidence" value="ECO:0007669"/>
    <property type="project" value="UniProtKB-EC"/>
</dbReference>
<keyword evidence="5 8" id="KW-0548">Nucleotidyltransferase</keyword>
<dbReference type="InterPro" id="IPR002092">
    <property type="entry name" value="DNA-dir_Rpol_phage-type"/>
</dbReference>
<evidence type="ECO:0000256" key="3">
    <source>
        <dbReference type="ARBA" id="ARBA00022478"/>
    </source>
</evidence>
<evidence type="ECO:0000256" key="2">
    <source>
        <dbReference type="ARBA" id="ARBA00012418"/>
    </source>
</evidence>
<evidence type="ECO:0000256" key="5">
    <source>
        <dbReference type="ARBA" id="ARBA00022695"/>
    </source>
</evidence>
<proteinExistence type="inferred from homology"/>
<dbReference type="GO" id="GO:0034245">
    <property type="term" value="C:mitochondrial DNA-directed RNA polymerase complex"/>
    <property type="evidence" value="ECO:0007669"/>
    <property type="project" value="TreeGrafter"/>
</dbReference>